<dbReference type="InterPro" id="IPR003959">
    <property type="entry name" value="ATPase_AAA_core"/>
</dbReference>
<evidence type="ECO:0000313" key="6">
    <source>
        <dbReference type="EMBL" id="ADK81450.1"/>
    </source>
</evidence>
<evidence type="ECO:0000259" key="5">
    <source>
        <dbReference type="SMART" id="SM00382"/>
    </source>
</evidence>
<dbReference type="GO" id="GO:0016887">
    <property type="term" value="F:ATP hydrolysis activity"/>
    <property type="evidence" value="ECO:0007669"/>
    <property type="project" value="InterPro"/>
</dbReference>
<name>E1R1S4_SEDSS</name>
<dbReference type="InterPro" id="IPR027417">
    <property type="entry name" value="P-loop_NTPase"/>
</dbReference>
<dbReference type="EMBL" id="CP002116">
    <property type="protein sequence ID" value="ADK81450.1"/>
    <property type="molecule type" value="Genomic_DNA"/>
</dbReference>
<sequence length="606" mass="69918">MYHSKRLGKLIDSPLVHSVYYIPMAEQLIVKNLEFIKVLPSWAQELSYKYLSKTTNLYIVHGNIRDFLPNKMIEGEFIFVRIQEFVSEVLFGNKDIIAYYDRSSGINFCTPEMRDQYIKVMRRQYPDLEPEALISRDPIKAFDLLEKYFLLNIPNKKRIVLIIDYAETIVPFTDLSRMDDEDRYCLVTLNRWSHDPIFTQGDVSVILLTENLADLSPRLVGTPTTVKVNIPIPDETVRRKFLEFLDRKDELMLEHRLNPERVAKITSGLNLMNLNQLAAESYQEDKPITLEYLRVKKKEIIENEGAGLLEFIESEHDLSMVSGHDFVKKRFKSAARAIKQGRFDVLPMGYLIAGPVGTGKSFMVTAFAGEIGIPIVRFQNFRSKWQGVTESNLEKALNILKAMSPVGVMIDEADAFLGDRNQEGDSGTSNRIFAQIASFMGNTEYRGKIIWFLITCRPDLLPIDLKRQGRAEEHLALFYPETAIEKEELFSTLIRKLKMKVKEFPISDLLKRHRFESSGADLESILIRAKFNAAMEGHVIVTREDMEQAFEDFIPPAYPHEIELQNLVAVLECTSREMVPKRFQNLDRTKLVNQIRDLKELLGERE</sequence>
<dbReference type="Pfam" id="PF00004">
    <property type="entry name" value="AAA"/>
    <property type="match status" value="1"/>
</dbReference>
<organism evidence="6 7">
    <name type="scientific">Sediminispirochaeta smaragdinae (strain DSM 11293 / JCM 15392 / SEBR 4228)</name>
    <name type="common">Spirochaeta smaragdinae</name>
    <dbReference type="NCBI Taxonomy" id="573413"/>
    <lineage>
        <taxon>Bacteria</taxon>
        <taxon>Pseudomonadati</taxon>
        <taxon>Spirochaetota</taxon>
        <taxon>Spirochaetia</taxon>
        <taxon>Spirochaetales</taxon>
        <taxon>Spirochaetaceae</taxon>
        <taxon>Sediminispirochaeta</taxon>
    </lineage>
</organism>
<evidence type="ECO:0000256" key="3">
    <source>
        <dbReference type="ARBA" id="ARBA00038088"/>
    </source>
</evidence>
<dbReference type="Gene3D" id="3.40.50.300">
    <property type="entry name" value="P-loop containing nucleotide triphosphate hydrolases"/>
    <property type="match status" value="1"/>
</dbReference>
<gene>
    <name evidence="6" type="ordered locus">Spirs_2335</name>
</gene>
<dbReference type="eggNOG" id="COG0464">
    <property type="taxonomic scope" value="Bacteria"/>
</dbReference>
<keyword evidence="1" id="KW-0547">Nucleotide-binding</keyword>
<dbReference type="InterPro" id="IPR003593">
    <property type="entry name" value="AAA+_ATPase"/>
</dbReference>
<dbReference type="OrthoDB" id="9809379at2"/>
<dbReference type="PANTHER" id="PTHR42960:SF1">
    <property type="entry name" value="YCF46 PROTEIN"/>
    <property type="match status" value="1"/>
</dbReference>
<reference evidence="6 7" key="1">
    <citation type="journal article" date="2010" name="Stand. Genomic Sci.">
        <title>Complete genome sequence of Spirochaeta smaragdinae type strain (SEBR 4228).</title>
        <authorList>
            <person name="Mavromatis K."/>
            <person name="Yasawong M."/>
            <person name="Chertkov O."/>
            <person name="Lapidus A."/>
            <person name="Lucas S."/>
            <person name="Nolan M."/>
            <person name="Del Rio T.G."/>
            <person name="Tice H."/>
            <person name="Cheng J.F."/>
            <person name="Pitluck S."/>
            <person name="Liolios K."/>
            <person name="Ivanova N."/>
            <person name="Tapia R."/>
            <person name="Han C."/>
            <person name="Bruce D."/>
            <person name="Goodwin L."/>
            <person name="Pati A."/>
            <person name="Chen A."/>
            <person name="Palaniappan K."/>
            <person name="Land M."/>
            <person name="Hauser L."/>
            <person name="Chang Y.J."/>
            <person name="Jeffries C.D."/>
            <person name="Detter J.C."/>
            <person name="Rohde M."/>
            <person name="Brambilla E."/>
            <person name="Spring S."/>
            <person name="Goker M."/>
            <person name="Sikorski J."/>
            <person name="Woyke T."/>
            <person name="Bristow J."/>
            <person name="Eisen J.A."/>
            <person name="Markowitz V."/>
            <person name="Hugenholtz P."/>
            <person name="Klenk H.P."/>
            <person name="Kyrpides N.C."/>
        </authorList>
    </citation>
    <scope>NUCLEOTIDE SEQUENCE [LARGE SCALE GENOMIC DNA]</scope>
    <source>
        <strain evidence="7">DSM 11293 / JCM 15392 / SEBR 4228</strain>
    </source>
</reference>
<dbReference type="SMART" id="SM00382">
    <property type="entry name" value="AAA"/>
    <property type="match status" value="1"/>
</dbReference>
<dbReference type="CDD" id="cd19481">
    <property type="entry name" value="RecA-like_protease"/>
    <property type="match status" value="1"/>
</dbReference>
<protein>
    <recommendedName>
        <fullName evidence="4">Uncharacterized AAA domain-containing protein ycf46</fullName>
    </recommendedName>
</protein>
<feature type="domain" description="AAA+ ATPase" evidence="5">
    <location>
        <begin position="346"/>
        <end position="481"/>
    </location>
</feature>
<dbReference type="GO" id="GO:0005524">
    <property type="term" value="F:ATP binding"/>
    <property type="evidence" value="ECO:0007669"/>
    <property type="project" value="UniProtKB-KW"/>
</dbReference>
<keyword evidence="2" id="KW-0067">ATP-binding</keyword>
<dbReference type="HOGENOM" id="CLU_437284_0_0_12"/>
<dbReference type="SUPFAM" id="SSF52540">
    <property type="entry name" value="P-loop containing nucleoside triphosphate hydrolases"/>
    <property type="match status" value="1"/>
</dbReference>
<comment type="similarity">
    <text evidence="3">Belongs to the AAA ATPase family. Highly divergent.</text>
</comment>
<dbReference type="AlphaFoldDB" id="E1R1S4"/>
<dbReference type="KEGG" id="ssm:Spirs_2335"/>
<dbReference type="PANTHER" id="PTHR42960">
    <property type="entry name" value="YCF46 PROTEIN"/>
    <property type="match status" value="1"/>
</dbReference>
<keyword evidence="7" id="KW-1185">Reference proteome</keyword>
<proteinExistence type="inferred from homology"/>
<dbReference type="InterPro" id="IPR052381">
    <property type="entry name" value="AAA_domain_protein"/>
</dbReference>
<accession>E1R1S4</accession>
<evidence type="ECO:0000313" key="7">
    <source>
        <dbReference type="Proteomes" id="UP000002318"/>
    </source>
</evidence>
<evidence type="ECO:0000256" key="2">
    <source>
        <dbReference type="ARBA" id="ARBA00022840"/>
    </source>
</evidence>
<evidence type="ECO:0000256" key="4">
    <source>
        <dbReference type="ARBA" id="ARBA00040480"/>
    </source>
</evidence>
<dbReference type="Proteomes" id="UP000002318">
    <property type="component" value="Chromosome"/>
</dbReference>
<evidence type="ECO:0000256" key="1">
    <source>
        <dbReference type="ARBA" id="ARBA00022741"/>
    </source>
</evidence>
<dbReference type="STRING" id="573413.Spirs_2335"/>